<dbReference type="InterPro" id="IPR048161">
    <property type="entry name" value="PA2928-like"/>
</dbReference>
<dbReference type="AlphaFoldDB" id="A0A0M2HVR6"/>
<keyword evidence="1" id="KW-1133">Transmembrane helix</keyword>
<dbReference type="EMBL" id="JYJB01000005">
    <property type="protein sequence ID" value="KJL49010.1"/>
    <property type="molecule type" value="Genomic_DNA"/>
</dbReference>
<sequence>MNTNESRGYVLNGSTVLPLGSTPVPPRRPHDPRTVRRRIRFRFLGFLLTPVLLGAAIFIGTWMLSPPTRDLEILPGAAVISIDEQDVAIVVYADDSRPGIGEPMFQHRAAAIRLSDGETLWDQRLNDDLGGEAMALAGDSTLVYVASDEGLVILDAATGNIRAEGTGVSGIGSDAVLAASAYGYDLETNAVVALTGSGAVLQIPVGTQTATAADPDVASRWRGALSASAFLDTAALTTRVDAATGPDGTKVEIESIAEAVSRDALVITSPDGRTVSRTELVGAEIIPLTGPSSRQGVMLETGQFLEGDFDGIDLDDVEALLEAASAQASAGSAPATPAGFASGYVLVQHRESVNAERMLLSSVSVATGEIVDTVEMGTDALRAVTGSSGTTAVIAAAPESWQPDSLRVLDADGSLRPVEVGQVPWWVAPFG</sequence>
<evidence type="ECO:0000313" key="2">
    <source>
        <dbReference type="EMBL" id="KJL49010.1"/>
    </source>
</evidence>
<keyword evidence="3" id="KW-1185">Reference proteome</keyword>
<dbReference type="Proteomes" id="UP000033900">
    <property type="component" value="Unassembled WGS sequence"/>
</dbReference>
<evidence type="ECO:0000313" key="3">
    <source>
        <dbReference type="Proteomes" id="UP000033900"/>
    </source>
</evidence>
<proteinExistence type="predicted"/>
<dbReference type="NCBIfam" id="NF041516">
    <property type="entry name" value="PA2928_fam"/>
    <property type="match status" value="1"/>
</dbReference>
<keyword evidence="1" id="KW-0472">Membrane</keyword>
<dbReference type="STRING" id="273678.RS84_00640"/>
<organism evidence="2 3">
    <name type="scientific">Microbacterium hydrocarbonoxydans</name>
    <dbReference type="NCBI Taxonomy" id="273678"/>
    <lineage>
        <taxon>Bacteria</taxon>
        <taxon>Bacillati</taxon>
        <taxon>Actinomycetota</taxon>
        <taxon>Actinomycetes</taxon>
        <taxon>Micrococcales</taxon>
        <taxon>Microbacteriaceae</taxon>
        <taxon>Microbacterium</taxon>
    </lineage>
</organism>
<dbReference type="RefSeq" id="WP_052676188.1">
    <property type="nucleotide sequence ID" value="NZ_JYJB01000005.1"/>
</dbReference>
<gene>
    <name evidence="2" type="ORF">RS84_00640</name>
</gene>
<dbReference type="OrthoDB" id="5048759at2"/>
<dbReference type="PATRIC" id="fig|273678.4.peg.633"/>
<name>A0A0M2HVR6_9MICO</name>
<reference evidence="2 3" key="1">
    <citation type="submission" date="2015-02" db="EMBL/GenBank/DDBJ databases">
        <title>Draft genome sequences of ten Microbacterium spp. with emphasis on heavy metal contaminated environments.</title>
        <authorList>
            <person name="Corretto E."/>
        </authorList>
    </citation>
    <scope>NUCLEOTIDE SEQUENCE [LARGE SCALE GENOMIC DNA]</scope>
    <source>
        <strain evidence="2 3">SA35</strain>
    </source>
</reference>
<dbReference type="InterPro" id="IPR011047">
    <property type="entry name" value="Quinoprotein_ADH-like_sf"/>
</dbReference>
<protein>
    <recommendedName>
        <fullName evidence="4">PQQ-like domain-containing protein</fullName>
    </recommendedName>
</protein>
<keyword evidence="1" id="KW-0812">Transmembrane</keyword>
<dbReference type="SUPFAM" id="SSF50998">
    <property type="entry name" value="Quinoprotein alcohol dehydrogenase-like"/>
    <property type="match status" value="1"/>
</dbReference>
<evidence type="ECO:0000256" key="1">
    <source>
        <dbReference type="SAM" id="Phobius"/>
    </source>
</evidence>
<evidence type="ECO:0008006" key="4">
    <source>
        <dbReference type="Google" id="ProtNLM"/>
    </source>
</evidence>
<comment type="caution">
    <text evidence="2">The sequence shown here is derived from an EMBL/GenBank/DDBJ whole genome shotgun (WGS) entry which is preliminary data.</text>
</comment>
<accession>A0A0M2HVR6</accession>
<feature type="transmembrane region" description="Helical" evidence="1">
    <location>
        <begin position="43"/>
        <end position="64"/>
    </location>
</feature>